<reference evidence="1" key="1">
    <citation type="journal article" date="2015" name="Proc. Natl. Acad. Sci. U.S.A.">
        <title>Networks of energetic and metabolic interactions define dynamics in microbial communities.</title>
        <authorList>
            <person name="Embree M."/>
            <person name="Liu J.K."/>
            <person name="Al-Bassam M.M."/>
            <person name="Zengler K."/>
        </authorList>
    </citation>
    <scope>NUCLEOTIDE SEQUENCE</scope>
</reference>
<gene>
    <name evidence="1" type="ORF">ASZ90_013929</name>
</gene>
<protein>
    <submittedName>
        <fullName evidence="1">Uncharacterized protein</fullName>
    </submittedName>
</protein>
<proteinExistence type="predicted"/>
<organism evidence="1">
    <name type="scientific">hydrocarbon metagenome</name>
    <dbReference type="NCBI Taxonomy" id="938273"/>
    <lineage>
        <taxon>unclassified sequences</taxon>
        <taxon>metagenomes</taxon>
        <taxon>ecological metagenomes</taxon>
    </lineage>
</organism>
<dbReference type="EMBL" id="LNQE01001501">
    <property type="protein sequence ID" value="KUG16381.1"/>
    <property type="molecule type" value="Genomic_DNA"/>
</dbReference>
<accession>A0A0W8F689</accession>
<name>A0A0W8F689_9ZZZZ</name>
<comment type="caution">
    <text evidence="1">The sequence shown here is derived from an EMBL/GenBank/DDBJ whole genome shotgun (WGS) entry which is preliminary data.</text>
</comment>
<evidence type="ECO:0000313" key="1">
    <source>
        <dbReference type="EMBL" id="KUG16381.1"/>
    </source>
</evidence>
<sequence length="146" mass="16164">MNEIANKGEGRGPSPVVPKKLGRIAKKLSAAGEELVLIAPAILHSQASEQMLAIARMGMLDKILGYLVTTDKNVHFVRPGIAWDSVRTVPLDVITGVEYVEEFHTNTLKLLVGERAEKIIFYEDLDGIRFYQYIQGVKRKDQSAGV</sequence>
<dbReference type="AlphaFoldDB" id="A0A0W8F689"/>